<organism evidence="2 3">
    <name type="scientific">Paracraurococcus lichenis</name>
    <dbReference type="NCBI Taxonomy" id="3064888"/>
    <lineage>
        <taxon>Bacteria</taxon>
        <taxon>Pseudomonadati</taxon>
        <taxon>Pseudomonadota</taxon>
        <taxon>Alphaproteobacteria</taxon>
        <taxon>Acetobacterales</taxon>
        <taxon>Roseomonadaceae</taxon>
        <taxon>Paracraurococcus</taxon>
    </lineage>
</organism>
<reference evidence="2 3" key="1">
    <citation type="submission" date="2023-08" db="EMBL/GenBank/DDBJ databases">
        <title>The draft genome sequence of Paracraurococcus sp. LOR1-02.</title>
        <authorList>
            <person name="Kingkaew E."/>
            <person name="Tanasupawat S."/>
        </authorList>
    </citation>
    <scope>NUCLEOTIDE SEQUENCE [LARGE SCALE GENOMIC DNA]</scope>
    <source>
        <strain evidence="2 3">LOR1-02</strain>
    </source>
</reference>
<dbReference type="RefSeq" id="WP_305101722.1">
    <property type="nucleotide sequence ID" value="NZ_JAUTWS010000001.1"/>
</dbReference>
<comment type="caution">
    <text evidence="2">The sequence shown here is derived from an EMBL/GenBank/DDBJ whole genome shotgun (WGS) entry which is preliminary data.</text>
</comment>
<proteinExistence type="predicted"/>
<feature type="compositionally biased region" description="Pro residues" evidence="1">
    <location>
        <begin position="91"/>
        <end position="106"/>
    </location>
</feature>
<evidence type="ECO:0000256" key="1">
    <source>
        <dbReference type="SAM" id="MobiDB-lite"/>
    </source>
</evidence>
<dbReference type="Proteomes" id="UP001243009">
    <property type="component" value="Unassembled WGS sequence"/>
</dbReference>
<evidence type="ECO:0000313" key="3">
    <source>
        <dbReference type="Proteomes" id="UP001243009"/>
    </source>
</evidence>
<keyword evidence="3" id="KW-1185">Reference proteome</keyword>
<dbReference type="EMBL" id="JAUTWS010000001">
    <property type="protein sequence ID" value="MDO9706850.1"/>
    <property type="molecule type" value="Genomic_DNA"/>
</dbReference>
<evidence type="ECO:0000313" key="2">
    <source>
        <dbReference type="EMBL" id="MDO9706850.1"/>
    </source>
</evidence>
<accession>A0ABT9DSH5</accession>
<feature type="region of interest" description="Disordered" evidence="1">
    <location>
        <begin position="83"/>
        <end position="127"/>
    </location>
</feature>
<gene>
    <name evidence="2" type="ORF">Q7A36_00750</name>
</gene>
<protein>
    <submittedName>
        <fullName evidence="2">Glycine zipper domain-containing protein</fullName>
    </submittedName>
</protein>
<name>A0ABT9DSH5_9PROT</name>
<sequence length="127" mass="12847">MRAALLALLALPLAACVYVQEPAYAPYAYAPAVGPNAGTGAALGAVAGGLIGATAAGRHDRGAGIVGGAAAGALLGGLVGNGLDRQEAERTPPPYAAPYPAQPGDPLPYDAQRTWQEEPPESPYRRW</sequence>